<dbReference type="PIRSF" id="PIRSF038925">
    <property type="entry name" value="AMP-prot_trans"/>
    <property type="match status" value="1"/>
</dbReference>
<dbReference type="InterPro" id="IPR036597">
    <property type="entry name" value="Fido-like_dom_sf"/>
</dbReference>
<dbReference type="InterPro" id="IPR003812">
    <property type="entry name" value="Fido"/>
</dbReference>
<feature type="active site" evidence="2">
    <location>
        <position position="189"/>
    </location>
</feature>
<evidence type="ECO:0000256" key="2">
    <source>
        <dbReference type="PIRSR" id="PIRSR640198-1"/>
    </source>
</evidence>
<evidence type="ECO:0000256" key="1">
    <source>
        <dbReference type="PIRSR" id="PIRSR038925-1"/>
    </source>
</evidence>
<dbReference type="Pfam" id="PF02661">
    <property type="entry name" value="Fic"/>
    <property type="match status" value="1"/>
</dbReference>
<feature type="binding site" evidence="1">
    <location>
        <position position="189"/>
    </location>
    <ligand>
        <name>ATP</name>
        <dbReference type="ChEBI" id="CHEBI:30616"/>
    </ligand>
</feature>
<keyword evidence="1" id="KW-0067">ATP-binding</keyword>
<keyword evidence="1" id="KW-0547">Nucleotide-binding</keyword>
<dbReference type="AlphaFoldDB" id="A0A369IKM1"/>
<feature type="binding site" evidence="3">
    <location>
        <begin position="231"/>
        <end position="232"/>
    </location>
    <ligand>
        <name>ATP</name>
        <dbReference type="ChEBI" id="CHEBI:30616"/>
    </ligand>
</feature>
<dbReference type="InterPro" id="IPR048770">
    <property type="entry name" value="SoFic-like_C"/>
</dbReference>
<dbReference type="InterPro" id="IPR040198">
    <property type="entry name" value="Fido_containing"/>
</dbReference>
<dbReference type="Proteomes" id="UP000253141">
    <property type="component" value="Unassembled WGS sequence"/>
</dbReference>
<sequence>MSYRIKELPNIGEVETKTVLKKSLQANKALAELKGILATIPDQNILINTLSLQEAKDSSAIENVITTHDELFKASLDLQVSAAAKEVQSYAAALKRGHDLVKQYGFLSTKHLLQILDILEPTNGAIRRLPGTVLKNQQTGEVVYMPPQDYDEIIRLMSNLEQFINNDELADWDSLVKMAIIHFQFESIHPFFDGNGRTGRIINLLYLVLKNLLDVPVLYLSRYIVRHKGQYYQKLQAVRDNNDWESWICFMLEAVENTALYTIDLIKAIRVLLEETKVWCQESHPKIYSRELLDNLFKHPYTKIEFVMQDCQVTRLTAAKYLEIFAENNLLTKVKLGKTNYFINQRLIQLLMQQ</sequence>
<dbReference type="InterPro" id="IPR026287">
    <property type="entry name" value="SoFic-like"/>
</dbReference>
<dbReference type="Pfam" id="PF21248">
    <property type="entry name" value="SoFic-like_C"/>
    <property type="match status" value="1"/>
</dbReference>
<dbReference type="Gene3D" id="1.10.3290.10">
    <property type="entry name" value="Fido-like domain"/>
    <property type="match status" value="1"/>
</dbReference>
<evidence type="ECO:0000313" key="5">
    <source>
        <dbReference type="EMBL" id="RDB07913.1"/>
    </source>
</evidence>
<gene>
    <name evidence="5" type="ORF">DVG78_02330</name>
</gene>
<feature type="binding site" evidence="1">
    <location>
        <begin position="194"/>
        <end position="200"/>
    </location>
    <ligand>
        <name>ATP</name>
        <dbReference type="ChEBI" id="CHEBI:30616"/>
    </ligand>
</feature>
<dbReference type="PANTHER" id="PTHR13504:SF35">
    <property type="entry name" value="PROTEIN ADENYLYLTRANSFERASE SOFIC"/>
    <property type="match status" value="1"/>
</dbReference>
<dbReference type="PANTHER" id="PTHR13504">
    <property type="entry name" value="FIDO DOMAIN-CONTAINING PROTEIN DDB_G0283145"/>
    <property type="match status" value="1"/>
</dbReference>
<dbReference type="PROSITE" id="PS51459">
    <property type="entry name" value="FIDO"/>
    <property type="match status" value="1"/>
</dbReference>
<dbReference type="RefSeq" id="WP_114459446.1">
    <property type="nucleotide sequence ID" value="NZ_QPIW01000001.1"/>
</dbReference>
<dbReference type="EMBL" id="QPIW01000001">
    <property type="protein sequence ID" value="RDB07913.1"/>
    <property type="molecule type" value="Genomic_DNA"/>
</dbReference>
<keyword evidence="6" id="KW-1185">Reference proteome</keyword>
<reference evidence="5 6" key="1">
    <citation type="submission" date="2018-07" db="EMBL/GenBank/DDBJ databases">
        <title>Genome analysis of Runella aurantiaca.</title>
        <authorList>
            <person name="Yang X."/>
        </authorList>
    </citation>
    <scope>NUCLEOTIDE SEQUENCE [LARGE SCALE GENOMIC DNA]</scope>
    <source>
        <strain evidence="5 6">YX9</strain>
    </source>
</reference>
<comment type="caution">
    <text evidence="5">The sequence shown here is derived from an EMBL/GenBank/DDBJ whole genome shotgun (WGS) entry which is preliminary data.</text>
</comment>
<organism evidence="5 6">
    <name type="scientific">Runella aurantiaca</name>
    <dbReference type="NCBI Taxonomy" id="2282308"/>
    <lineage>
        <taxon>Bacteria</taxon>
        <taxon>Pseudomonadati</taxon>
        <taxon>Bacteroidota</taxon>
        <taxon>Cytophagia</taxon>
        <taxon>Cytophagales</taxon>
        <taxon>Spirosomataceae</taxon>
        <taxon>Runella</taxon>
    </lineage>
</organism>
<name>A0A369IKM1_9BACT</name>
<feature type="binding site" evidence="1">
    <location>
        <position position="62"/>
    </location>
    <ligand>
        <name>ATP</name>
        <dbReference type="ChEBI" id="CHEBI:30616"/>
    </ligand>
</feature>
<feature type="domain" description="Fido" evidence="4">
    <location>
        <begin position="107"/>
        <end position="253"/>
    </location>
</feature>
<dbReference type="SUPFAM" id="SSF140931">
    <property type="entry name" value="Fic-like"/>
    <property type="match status" value="1"/>
</dbReference>
<dbReference type="GO" id="GO:0005524">
    <property type="term" value="F:ATP binding"/>
    <property type="evidence" value="ECO:0007669"/>
    <property type="project" value="UniProtKB-KW"/>
</dbReference>
<protein>
    <submittedName>
        <fullName evidence="5">Fic family protein</fullName>
    </submittedName>
</protein>
<evidence type="ECO:0000259" key="4">
    <source>
        <dbReference type="PROSITE" id="PS51459"/>
    </source>
</evidence>
<accession>A0A369IKM1</accession>
<dbReference type="Pfam" id="PF13784">
    <property type="entry name" value="Fic_N"/>
    <property type="match status" value="1"/>
</dbReference>
<dbReference type="OrthoDB" id="9814400at2"/>
<evidence type="ECO:0000313" key="6">
    <source>
        <dbReference type="Proteomes" id="UP000253141"/>
    </source>
</evidence>
<feature type="binding site" evidence="3">
    <location>
        <begin position="193"/>
        <end position="200"/>
    </location>
    <ligand>
        <name>ATP</name>
        <dbReference type="ChEBI" id="CHEBI:30616"/>
    </ligand>
</feature>
<feature type="binding site" evidence="1">
    <location>
        <position position="231"/>
    </location>
    <ligand>
        <name>ATP</name>
        <dbReference type="ChEBI" id="CHEBI:30616"/>
    </ligand>
</feature>
<dbReference type="InterPro" id="IPR025758">
    <property type="entry name" value="Fic/DOC_N"/>
</dbReference>
<proteinExistence type="predicted"/>
<evidence type="ECO:0000256" key="3">
    <source>
        <dbReference type="PIRSR" id="PIRSR640198-2"/>
    </source>
</evidence>